<proteinExistence type="predicted"/>
<dbReference type="EMBL" id="RJSF01000009">
    <property type="protein sequence ID" value="RNM16335.1"/>
    <property type="molecule type" value="Genomic_DNA"/>
</dbReference>
<dbReference type="GO" id="GO:0003677">
    <property type="term" value="F:DNA binding"/>
    <property type="evidence" value="ECO:0007669"/>
    <property type="project" value="InterPro"/>
</dbReference>
<dbReference type="SUPFAM" id="SSF52980">
    <property type="entry name" value="Restriction endonuclease-like"/>
    <property type="match status" value="1"/>
</dbReference>
<organism evidence="3 4">
    <name type="scientific">Nocardioides pocheonensis</name>
    <dbReference type="NCBI Taxonomy" id="661485"/>
    <lineage>
        <taxon>Bacteria</taxon>
        <taxon>Bacillati</taxon>
        <taxon>Actinomycetota</taxon>
        <taxon>Actinomycetes</taxon>
        <taxon>Propionibacteriales</taxon>
        <taxon>Nocardioidaceae</taxon>
        <taxon>Nocardioides</taxon>
    </lineage>
</organism>
<comment type="caution">
    <text evidence="3">The sequence shown here is derived from an EMBL/GenBank/DDBJ whole genome shotgun (WGS) entry which is preliminary data.</text>
</comment>
<protein>
    <submittedName>
        <fullName evidence="3">Restriction endonuclease</fullName>
    </submittedName>
</protein>
<dbReference type="Gene3D" id="3.40.1350.10">
    <property type="match status" value="1"/>
</dbReference>
<evidence type="ECO:0000313" key="4">
    <source>
        <dbReference type="Proteomes" id="UP000279994"/>
    </source>
</evidence>
<keyword evidence="3" id="KW-0255">Endonuclease</keyword>
<dbReference type="GO" id="GO:0043590">
    <property type="term" value="C:bacterial nucleoid"/>
    <property type="evidence" value="ECO:0007669"/>
    <property type="project" value="TreeGrafter"/>
</dbReference>
<keyword evidence="4" id="KW-1185">Reference proteome</keyword>
<accession>A0A3N0GV50</accession>
<dbReference type="RefSeq" id="WP_123221831.1">
    <property type="nucleotide sequence ID" value="NZ_RJSF01000009.1"/>
</dbReference>
<keyword evidence="3" id="KW-0378">Hydrolase</keyword>
<gene>
    <name evidence="3" type="ORF">EFL26_05145</name>
</gene>
<dbReference type="PIRSF" id="PIRSF031853">
    <property type="entry name" value="UPC031853"/>
    <property type="match status" value="1"/>
</dbReference>
<dbReference type="GO" id="GO:0015666">
    <property type="term" value="F:restriction endodeoxyribonuclease activity"/>
    <property type="evidence" value="ECO:0007669"/>
    <property type="project" value="TreeGrafter"/>
</dbReference>
<dbReference type="Proteomes" id="UP000279994">
    <property type="component" value="Unassembled WGS sequence"/>
</dbReference>
<dbReference type="InterPro" id="IPR007560">
    <property type="entry name" value="Restrct_endonuc_IV_Mrr"/>
</dbReference>
<name>A0A3N0GV50_9ACTN</name>
<dbReference type="InterPro" id="IPR011856">
    <property type="entry name" value="tRNA_endonuc-like_dom_sf"/>
</dbReference>
<dbReference type="AlphaFoldDB" id="A0A3N0GV50"/>
<evidence type="ECO:0000259" key="2">
    <source>
        <dbReference type="Pfam" id="PF04471"/>
    </source>
</evidence>
<evidence type="ECO:0000256" key="1">
    <source>
        <dbReference type="SAM" id="MobiDB-lite"/>
    </source>
</evidence>
<reference evidence="3 4" key="1">
    <citation type="submission" date="2018-11" db="EMBL/GenBank/DDBJ databases">
        <authorList>
            <person name="Li F."/>
        </authorList>
    </citation>
    <scope>NUCLEOTIDE SEQUENCE [LARGE SCALE GENOMIC DNA]</scope>
    <source>
        <strain evidence="3 4">Gsoil 818</strain>
    </source>
</reference>
<dbReference type="PANTHER" id="PTHR30015">
    <property type="entry name" value="MRR RESTRICTION SYSTEM PROTEIN"/>
    <property type="match status" value="1"/>
</dbReference>
<dbReference type="GO" id="GO:0009307">
    <property type="term" value="P:DNA restriction-modification system"/>
    <property type="evidence" value="ECO:0007669"/>
    <property type="project" value="InterPro"/>
</dbReference>
<dbReference type="InterPro" id="IPR052906">
    <property type="entry name" value="Type_IV_Methyl-Rstrct_Enzyme"/>
</dbReference>
<feature type="domain" description="Restriction endonuclease type IV Mrr" evidence="2">
    <location>
        <begin position="205"/>
        <end position="315"/>
    </location>
</feature>
<evidence type="ECO:0000313" key="3">
    <source>
        <dbReference type="EMBL" id="RNM16335.1"/>
    </source>
</evidence>
<dbReference type="InterPro" id="IPR011335">
    <property type="entry name" value="Restrct_endonuc-II-like"/>
</dbReference>
<dbReference type="Pfam" id="PF04471">
    <property type="entry name" value="Mrr_cat"/>
    <property type="match status" value="1"/>
</dbReference>
<dbReference type="InterPro" id="IPR016984">
    <property type="entry name" value="UCP031853"/>
</dbReference>
<sequence>MAVWVVRGGRGNSYAQWCIEEGRAAAAWNNVPSLGDATTRDDVLAKYRSVNPDVSNAKAANFAGQLWGLRSIEPGDIVIMPLSGAGLLVMGRCTSGYEHLDETAPARHTVKVDWIRDDVPRSALGQDLLNSLGSLMTVFRIKRNGAESRFAQVIMTGLDPEAGEHEDPTSVETPTDSADTPTDPDPVPTLETIRDRVRTHVRKHFREHELTRLVAAILEVRGFVCDVSPPGKDQGVDILAGTGPLGLDSPTLIVEVKSEPGAVGAPIVRGLQGAMLSHRADQGLLVAWGGITKDARTEIRKDRLTMRVWDADDVIDQVFDAYDDLPETLRQEIPLKRAWVLNESDDV</sequence>
<dbReference type="OrthoDB" id="3206608at2"/>
<feature type="region of interest" description="Disordered" evidence="1">
    <location>
        <begin position="159"/>
        <end position="189"/>
    </location>
</feature>
<keyword evidence="3" id="KW-0540">Nuclease</keyword>
<dbReference type="PANTHER" id="PTHR30015:SF7">
    <property type="entry name" value="TYPE IV METHYL-DIRECTED RESTRICTION ENZYME ECOKMRR"/>
    <property type="match status" value="1"/>
</dbReference>